<reference evidence="1" key="1">
    <citation type="journal article" date="2008" name="Genomics">
        <title>Evolution in the laboratory: the genome of Halobacterium salinarum strain R1 compared to that of strain NRC-1.</title>
        <authorList>
            <person name="Pfeiffer F."/>
            <person name="Schuster S.C."/>
            <person name="Broicher A."/>
            <person name="Falb M."/>
            <person name="Palm P."/>
            <person name="Rodewald K."/>
            <person name="Ruepp A."/>
            <person name="Soppa J."/>
            <person name="Tittor J."/>
            <person name="Oesterhelt D."/>
        </authorList>
    </citation>
    <scope>NUCLEOTIDE SEQUENCE</scope>
    <source>
        <strain evidence="1">NRC-1</strain>
    </source>
</reference>
<dbReference type="OrthoDB" id="198497at2157"/>
<evidence type="ECO:0000313" key="1">
    <source>
        <dbReference type="EMBL" id="DAC78135.1"/>
    </source>
</evidence>
<dbReference type="EMBL" id="BK010829">
    <property type="protein sequence ID" value="DAC78135.1"/>
    <property type="molecule type" value="Genomic_DNA"/>
</dbReference>
<sequence>MRTLVQEFGHGYRISGALLKFRNRKSAGTAFKNGKSGERDITISEGLRKTLVDYIEVKRETQSDEYGREPLFTTINGRLPRQRAYKTLVPITRPCVLTNSCPHERRIDGCEAAQSVENAPSCPSSPSLQPIRRGSITYHINRDWPKEKLIERVDVSVSVLDKHYDARTKEQERHGRREFIDLL</sequence>
<proteinExistence type="predicted"/>
<reference evidence="1" key="3">
    <citation type="journal article" date="2019" name="Microbiol. Resour. Announc.">
        <title>The genome of the Halobacterium salinarum type strain is closely related to that of the laboratory strains NRC-1 and R1.</title>
        <authorList>
            <person name="Pfeiffer F."/>
            <person name="Marchfelder A."/>
            <person name="Habermann B.H."/>
            <person name="Dyall-Smith M."/>
        </authorList>
    </citation>
    <scope>NUCLEOTIDE SEQUENCE</scope>
    <source>
        <strain evidence="1">NRC-1</strain>
    </source>
</reference>
<reference evidence="1" key="2">
    <citation type="journal article" date="2015" name="Life">
        <title>A manual curation strategy to improve genome annotation: application to a set of haloarchael genomes.</title>
        <authorList>
            <person name="Pfeiffer F."/>
            <person name="Oesterhelt D."/>
        </authorList>
    </citation>
    <scope>NUCLEOTIDE SEQUENCE</scope>
    <source>
        <strain evidence="1">NRC-1</strain>
    </source>
</reference>
<dbReference type="GeneID" id="68693813"/>
<accession>A0A510N5Y4</accession>
<protein>
    <submittedName>
        <fullName evidence="1">Integrase family protein</fullName>
    </submittedName>
</protein>
<dbReference type="AlphaFoldDB" id="A0A510N5Y4"/>
<gene>
    <name evidence="1" type="ORF">VNG_1007a</name>
</gene>
<dbReference type="RefSeq" id="WP_012289263.1">
    <property type="nucleotide sequence ID" value="NC_002607.1"/>
</dbReference>
<organism evidence="1">
    <name type="scientific">Halobacterium salinarum (strain ATCC 700922 / JCM 11081 / NRC-1)</name>
    <name type="common">Halobacterium halobium</name>
    <dbReference type="NCBI Taxonomy" id="64091"/>
    <lineage>
        <taxon>Archaea</taxon>
        <taxon>Methanobacteriati</taxon>
        <taxon>Methanobacteriota</taxon>
        <taxon>Stenosarchaea group</taxon>
        <taxon>Halobacteria</taxon>
        <taxon>Halobacteriales</taxon>
        <taxon>Halobacteriaceae</taxon>
        <taxon>Halobacterium</taxon>
        <taxon>Halobacterium salinarum NRC-34001</taxon>
    </lineage>
</organism>
<name>A0A510N5Y4_HALSA</name>